<protein>
    <recommendedName>
        <fullName evidence="4">Secreted protein</fullName>
    </recommendedName>
</protein>
<proteinExistence type="predicted"/>
<reference evidence="2" key="1">
    <citation type="submission" date="2020-11" db="EMBL/GenBank/DDBJ databases">
        <authorList>
            <consortium name="DOE Joint Genome Institute"/>
            <person name="Ahrendt S."/>
            <person name="Riley R."/>
            <person name="Andreopoulos W."/>
            <person name="Labutti K."/>
            <person name="Pangilinan J."/>
            <person name="Ruiz-Duenas F.J."/>
            <person name="Barrasa J.M."/>
            <person name="Sanchez-Garcia M."/>
            <person name="Camarero S."/>
            <person name="Miyauchi S."/>
            <person name="Serrano A."/>
            <person name="Linde D."/>
            <person name="Babiker R."/>
            <person name="Drula E."/>
            <person name="Ayuso-Fernandez I."/>
            <person name="Pacheco R."/>
            <person name="Padilla G."/>
            <person name="Ferreira P."/>
            <person name="Barriuso J."/>
            <person name="Kellner H."/>
            <person name="Castanera R."/>
            <person name="Alfaro M."/>
            <person name="Ramirez L."/>
            <person name="Pisabarro A.G."/>
            <person name="Kuo A."/>
            <person name="Tritt A."/>
            <person name="Lipzen A."/>
            <person name="He G."/>
            <person name="Yan M."/>
            <person name="Ng V."/>
            <person name="Cullen D."/>
            <person name="Martin F."/>
            <person name="Rosso M.-N."/>
            <person name="Henrissat B."/>
            <person name="Hibbett D."/>
            <person name="Martinez A.T."/>
            <person name="Grigoriev I.V."/>
        </authorList>
    </citation>
    <scope>NUCLEOTIDE SEQUENCE</scope>
    <source>
        <strain evidence="2">CBS 247.69</strain>
    </source>
</reference>
<dbReference type="AlphaFoldDB" id="A0A9P5YH30"/>
<keyword evidence="3" id="KW-1185">Reference proteome</keyword>
<evidence type="ECO:0000256" key="1">
    <source>
        <dbReference type="SAM" id="SignalP"/>
    </source>
</evidence>
<gene>
    <name evidence="2" type="ORF">BDZ94DRAFT_1245567</name>
</gene>
<comment type="caution">
    <text evidence="2">The sequence shown here is derived from an EMBL/GenBank/DDBJ whole genome shotgun (WGS) entry which is preliminary data.</text>
</comment>
<evidence type="ECO:0000313" key="3">
    <source>
        <dbReference type="Proteomes" id="UP000807353"/>
    </source>
</evidence>
<feature type="signal peptide" evidence="1">
    <location>
        <begin position="1"/>
        <end position="23"/>
    </location>
</feature>
<dbReference type="EMBL" id="MU150232">
    <property type="protein sequence ID" value="KAF9468525.1"/>
    <property type="molecule type" value="Genomic_DNA"/>
</dbReference>
<feature type="chain" id="PRO_5040321749" description="Secreted protein" evidence="1">
    <location>
        <begin position="24"/>
        <end position="70"/>
    </location>
</feature>
<evidence type="ECO:0008006" key="4">
    <source>
        <dbReference type="Google" id="ProtNLM"/>
    </source>
</evidence>
<dbReference type="Proteomes" id="UP000807353">
    <property type="component" value="Unassembled WGS sequence"/>
</dbReference>
<evidence type="ECO:0000313" key="2">
    <source>
        <dbReference type="EMBL" id="KAF9468525.1"/>
    </source>
</evidence>
<sequence>MIIHLVAAQIWLFPLARIQGTFARVPNTRTRRALGHSQNFPRSYARRILWPFNERSRSWDSICFPRDQTY</sequence>
<accession>A0A9P5YH30</accession>
<keyword evidence="1" id="KW-0732">Signal</keyword>
<name>A0A9P5YH30_9AGAR</name>
<organism evidence="2 3">
    <name type="scientific">Collybia nuda</name>
    <dbReference type="NCBI Taxonomy" id="64659"/>
    <lineage>
        <taxon>Eukaryota</taxon>
        <taxon>Fungi</taxon>
        <taxon>Dikarya</taxon>
        <taxon>Basidiomycota</taxon>
        <taxon>Agaricomycotina</taxon>
        <taxon>Agaricomycetes</taxon>
        <taxon>Agaricomycetidae</taxon>
        <taxon>Agaricales</taxon>
        <taxon>Tricholomatineae</taxon>
        <taxon>Clitocybaceae</taxon>
        <taxon>Collybia</taxon>
    </lineage>
</organism>